<gene>
    <name evidence="1" type="ORF">AVDCRST_MAG60-2118</name>
</gene>
<reference evidence="1" key="1">
    <citation type="submission" date="2020-02" db="EMBL/GenBank/DDBJ databases">
        <authorList>
            <person name="Meier V. D."/>
        </authorList>
    </citation>
    <scope>NUCLEOTIDE SEQUENCE</scope>
    <source>
        <strain evidence="1">AVDCRST_MAG60</strain>
    </source>
</reference>
<dbReference type="Gene3D" id="3.60.10.10">
    <property type="entry name" value="Endonuclease/exonuclease/phosphatase"/>
    <property type="match status" value="1"/>
</dbReference>
<dbReference type="AlphaFoldDB" id="A0A6J4P5L3"/>
<organism evidence="1">
    <name type="scientific">uncultured Nocardioides sp</name>
    <dbReference type="NCBI Taxonomy" id="198441"/>
    <lineage>
        <taxon>Bacteria</taxon>
        <taxon>Bacillati</taxon>
        <taxon>Actinomycetota</taxon>
        <taxon>Actinomycetes</taxon>
        <taxon>Propionibacteriales</taxon>
        <taxon>Nocardioidaceae</taxon>
        <taxon>Nocardioides</taxon>
        <taxon>environmental samples</taxon>
    </lineage>
</organism>
<sequence length="123" mass="13663">MQEHLEATAAALLTSFLRRTHFSQPSDDGLSVCNQDAWKFDRPNDPGHTFDVENPLVRDGEVATAVSRKIDHILVRGGWHGPSLRVMDCRRILDGPVHGVWASDHYGVLADLALPRNPPGFRS</sequence>
<proteinExistence type="predicted"/>
<dbReference type="InterPro" id="IPR036691">
    <property type="entry name" value="Endo/exonu/phosph_ase_sf"/>
</dbReference>
<evidence type="ECO:0000313" key="1">
    <source>
        <dbReference type="EMBL" id="CAA9401653.1"/>
    </source>
</evidence>
<accession>A0A6J4P5L3</accession>
<protein>
    <recommendedName>
        <fullName evidence="2">Endonuclease/exonuclease/phosphatase domain-containing protein</fullName>
    </recommendedName>
</protein>
<evidence type="ECO:0008006" key="2">
    <source>
        <dbReference type="Google" id="ProtNLM"/>
    </source>
</evidence>
<dbReference type="SUPFAM" id="SSF56219">
    <property type="entry name" value="DNase I-like"/>
    <property type="match status" value="1"/>
</dbReference>
<dbReference type="EMBL" id="CADCUN010000227">
    <property type="protein sequence ID" value="CAA9401653.1"/>
    <property type="molecule type" value="Genomic_DNA"/>
</dbReference>
<name>A0A6J4P5L3_9ACTN</name>